<dbReference type="SMART" id="SM00530">
    <property type="entry name" value="HTH_XRE"/>
    <property type="match status" value="1"/>
</dbReference>
<organism evidence="4 5">
    <name type="scientific">Pontibacillus yanchengensis Y32</name>
    <dbReference type="NCBI Taxonomy" id="1385514"/>
    <lineage>
        <taxon>Bacteria</taxon>
        <taxon>Bacillati</taxon>
        <taxon>Bacillota</taxon>
        <taxon>Bacilli</taxon>
        <taxon>Bacillales</taxon>
        <taxon>Bacillaceae</taxon>
        <taxon>Pontibacillus</taxon>
    </lineage>
</organism>
<dbReference type="PANTHER" id="PTHR46558:SF13">
    <property type="entry name" value="HTH-TYPE TRANSCRIPTIONAL REGULATOR IMMR"/>
    <property type="match status" value="1"/>
</dbReference>
<reference evidence="4 5" key="1">
    <citation type="journal article" date="2015" name="Stand. Genomic Sci.">
        <title>High quality draft genome sequence of the moderately halophilic bacterium Pontibacillus yanchengensis Y32(T) and comparison among Pontibacillus genomes.</title>
        <authorList>
            <person name="Huang J."/>
            <person name="Qiao Z.X."/>
            <person name="Tang J.W."/>
            <person name="Wang G."/>
        </authorList>
    </citation>
    <scope>NUCLEOTIDE SEQUENCE [LARGE SCALE GENOMIC DNA]</scope>
    <source>
        <strain evidence="4 5">Y32</strain>
    </source>
</reference>
<keyword evidence="2" id="KW-0175">Coiled coil</keyword>
<dbReference type="InterPro" id="IPR037914">
    <property type="entry name" value="SpoVT-AbrB_sf"/>
</dbReference>
<dbReference type="Gene3D" id="1.10.260.40">
    <property type="entry name" value="lambda repressor-like DNA-binding domains"/>
    <property type="match status" value="1"/>
</dbReference>
<dbReference type="Proteomes" id="UP000030147">
    <property type="component" value="Unassembled WGS sequence"/>
</dbReference>
<dbReference type="PANTHER" id="PTHR46558">
    <property type="entry name" value="TRACRIPTIONAL REGULATORY PROTEIN-RELATED-RELATED"/>
    <property type="match status" value="1"/>
</dbReference>
<proteinExistence type="predicted"/>
<name>A0A0A2TYW5_9BACI</name>
<dbReference type="SMART" id="SM00966">
    <property type="entry name" value="SpoVT_AbrB"/>
    <property type="match status" value="1"/>
</dbReference>
<feature type="coiled-coil region" evidence="2">
    <location>
        <begin position="17"/>
        <end position="70"/>
    </location>
</feature>
<keyword evidence="5" id="KW-1185">Reference proteome</keyword>
<comment type="caution">
    <text evidence="4">The sequence shown here is derived from an EMBL/GenBank/DDBJ whole genome shotgun (WGS) entry which is preliminary data.</text>
</comment>
<protein>
    <submittedName>
        <fullName evidence="4">AbrB family transcriptional regulator</fullName>
    </submittedName>
</protein>
<dbReference type="InterPro" id="IPR007159">
    <property type="entry name" value="SpoVT-AbrB_dom"/>
</dbReference>
<dbReference type="AlphaFoldDB" id="A0A0A2TYW5"/>
<dbReference type="STRING" id="1385514.N782_12495"/>
<gene>
    <name evidence="4" type="ORF">N782_12495</name>
</gene>
<dbReference type="OrthoDB" id="9812495at2"/>
<dbReference type="SUPFAM" id="SSF47413">
    <property type="entry name" value="lambda repressor-like DNA-binding domains"/>
    <property type="match status" value="1"/>
</dbReference>
<evidence type="ECO:0000313" key="4">
    <source>
        <dbReference type="EMBL" id="KGP74455.1"/>
    </source>
</evidence>
<dbReference type="EMBL" id="AVBF01000002">
    <property type="protein sequence ID" value="KGP74455.1"/>
    <property type="molecule type" value="Genomic_DNA"/>
</dbReference>
<dbReference type="PROSITE" id="PS50943">
    <property type="entry name" value="HTH_CROC1"/>
    <property type="match status" value="1"/>
</dbReference>
<evidence type="ECO:0000256" key="2">
    <source>
        <dbReference type="SAM" id="Coils"/>
    </source>
</evidence>
<accession>A0A0A2TYW5</accession>
<sequence length="147" mass="16664">MIGMNIHILRKKYKMSQEALAERLQVSRQTVAKWENEEAHPDIYKCKRLAEIFEVTLDQLSEKMTEAEVEQLGPKGKQFFGVVKVGERGQIVIPKHAREMYQIQAGDKLVVLGEDATKGIALLKSDGFLELADKIRSSELSEGDEFD</sequence>
<dbReference type="eggNOG" id="COG1476">
    <property type="taxonomic scope" value="Bacteria"/>
</dbReference>
<evidence type="ECO:0000259" key="3">
    <source>
        <dbReference type="PROSITE" id="PS50943"/>
    </source>
</evidence>
<dbReference type="CDD" id="cd00093">
    <property type="entry name" value="HTH_XRE"/>
    <property type="match status" value="1"/>
</dbReference>
<dbReference type="Gene3D" id="2.10.260.10">
    <property type="match status" value="1"/>
</dbReference>
<feature type="domain" description="HTH cro/C1-type" evidence="3">
    <location>
        <begin position="6"/>
        <end position="60"/>
    </location>
</feature>
<dbReference type="InterPro" id="IPR010982">
    <property type="entry name" value="Lambda_DNA-bd_dom_sf"/>
</dbReference>
<dbReference type="InterPro" id="IPR001387">
    <property type="entry name" value="Cro/C1-type_HTH"/>
</dbReference>
<dbReference type="Pfam" id="PF01381">
    <property type="entry name" value="HTH_3"/>
    <property type="match status" value="1"/>
</dbReference>
<dbReference type="GO" id="GO:0003677">
    <property type="term" value="F:DNA binding"/>
    <property type="evidence" value="ECO:0007669"/>
    <property type="project" value="UniProtKB-KW"/>
</dbReference>
<evidence type="ECO:0000256" key="1">
    <source>
        <dbReference type="ARBA" id="ARBA00023125"/>
    </source>
</evidence>
<evidence type="ECO:0000313" key="5">
    <source>
        <dbReference type="Proteomes" id="UP000030147"/>
    </source>
</evidence>
<dbReference type="SUPFAM" id="SSF89447">
    <property type="entry name" value="AbrB/MazE/MraZ-like"/>
    <property type="match status" value="1"/>
</dbReference>
<keyword evidence="1" id="KW-0238">DNA-binding</keyword>
<dbReference type="NCBIfam" id="TIGR01439">
    <property type="entry name" value="lp_hng_hel_AbrB"/>
    <property type="match status" value="1"/>
</dbReference>
<dbReference type="Pfam" id="PF04014">
    <property type="entry name" value="MazE_antitoxin"/>
    <property type="match status" value="1"/>
</dbReference>